<dbReference type="KEGG" id="mmes:MMSR116_21685"/>
<accession>A0A6B9G451</accession>
<keyword evidence="1" id="KW-0732">Signal</keyword>
<reference evidence="3 4" key="1">
    <citation type="journal article" date="2012" name="Genet. Mol. Biol.">
        <title>Analysis of 16S rRNA and mxaF genes revealing insights into Methylobacterium niche-specific plant association.</title>
        <authorList>
            <person name="Dourado M.N."/>
            <person name="Andreote F.D."/>
            <person name="Dini-Andreote F."/>
            <person name="Conti R."/>
            <person name="Araujo J.M."/>
            <person name="Araujo W.L."/>
        </authorList>
    </citation>
    <scope>NUCLEOTIDE SEQUENCE [LARGE SCALE GENOMIC DNA]</scope>
    <source>
        <strain evidence="3 4">SR1.6/6</strain>
    </source>
</reference>
<reference evidence="3 4" key="2">
    <citation type="journal article" date="2013" name="Genome Announc.">
        <title>Draft Genome Sequence of Methylobacterium mesophilicum Strain SR1.6/6, Isolated from Citrus sinensis.</title>
        <authorList>
            <person name="Marinho Almeida D."/>
            <person name="Dini-Andreote F."/>
            <person name="Camargo Neves A.A."/>
            <person name="Juca Ramos R.T."/>
            <person name="Andreote F.D."/>
            <person name="Carneiro A.R."/>
            <person name="Oliveira de Souza Lima A."/>
            <person name="Caracciolo Gomes de Sa P.H."/>
            <person name="Ribeiro Barbosa M.S."/>
            <person name="Araujo W.L."/>
            <person name="Silva A."/>
        </authorList>
    </citation>
    <scope>NUCLEOTIDE SEQUENCE [LARGE SCALE GENOMIC DNA]</scope>
    <source>
        <strain evidence="3 4">SR1.6/6</strain>
    </source>
</reference>
<dbReference type="Proteomes" id="UP000012488">
    <property type="component" value="Chromosome"/>
</dbReference>
<protein>
    <submittedName>
        <fullName evidence="3">DUF4399 domain-containing protein</fullName>
    </submittedName>
</protein>
<dbReference type="Pfam" id="PF14347">
    <property type="entry name" value="DUF4399"/>
    <property type="match status" value="2"/>
</dbReference>
<evidence type="ECO:0000259" key="2">
    <source>
        <dbReference type="Pfam" id="PF14347"/>
    </source>
</evidence>
<feature type="chain" id="PRO_5025368670" evidence="1">
    <location>
        <begin position="21"/>
        <end position="291"/>
    </location>
</feature>
<evidence type="ECO:0000313" key="4">
    <source>
        <dbReference type="Proteomes" id="UP000012488"/>
    </source>
</evidence>
<dbReference type="InterPro" id="IPR025512">
    <property type="entry name" value="DUF4399"/>
</dbReference>
<dbReference type="EMBL" id="CP043538">
    <property type="protein sequence ID" value="QGY06284.1"/>
    <property type="molecule type" value="Genomic_DNA"/>
</dbReference>
<feature type="domain" description="DUF4399" evidence="2">
    <location>
        <begin position="54"/>
        <end position="143"/>
    </location>
</feature>
<gene>
    <name evidence="3" type="ORF">MMSR116_21685</name>
</gene>
<proteinExistence type="predicted"/>
<feature type="domain" description="DUF4399" evidence="2">
    <location>
        <begin position="187"/>
        <end position="277"/>
    </location>
</feature>
<evidence type="ECO:0000313" key="3">
    <source>
        <dbReference type="EMBL" id="QGY06284.1"/>
    </source>
</evidence>
<dbReference type="AlphaFoldDB" id="A0A6B9G451"/>
<sequence>MTGGLPCAALVLLLTASAAAAQERKSGPTPSPPGAAVYFVDVKNGSTLPPKATIHFGLRNMGVAPAGLDRPNSGHHHLLIDTPMPAADRPIPNDFNHMHFGAGQTEAEIELTPGEHTLQLLLADKDHIPHNPPVASEAIKVRVVPPGAEPAAAPGGGAVQQRPSPPGARAYFVQPRNGDVVGRKTLIRFGLTGMGVAPAGFDKANTGHHHLLIDSSLHALDERIPNDFEHLHFGLGQTEALVTLPLGTHSLQLVLADADHVPHKPPVMSNVIRVTVTRTGRKPQPRRHRRR</sequence>
<evidence type="ECO:0000256" key="1">
    <source>
        <dbReference type="SAM" id="SignalP"/>
    </source>
</evidence>
<feature type="signal peptide" evidence="1">
    <location>
        <begin position="1"/>
        <end position="20"/>
    </location>
</feature>
<organism evidence="3 4">
    <name type="scientific">Methylobacterium mesophilicum SR1.6/6</name>
    <dbReference type="NCBI Taxonomy" id="908290"/>
    <lineage>
        <taxon>Bacteria</taxon>
        <taxon>Pseudomonadati</taxon>
        <taxon>Pseudomonadota</taxon>
        <taxon>Alphaproteobacteria</taxon>
        <taxon>Hyphomicrobiales</taxon>
        <taxon>Methylobacteriaceae</taxon>
        <taxon>Methylobacterium</taxon>
    </lineage>
</organism>
<name>A0A6B9G451_9HYPH</name>
<dbReference type="OrthoDB" id="531568at2"/>